<dbReference type="PANTHER" id="PTHR21152:SF40">
    <property type="entry name" value="ALANINE--GLYOXYLATE AMINOTRANSFERASE"/>
    <property type="match status" value="1"/>
</dbReference>
<keyword evidence="9" id="KW-0663">Pyridoxal phosphate</keyword>
<evidence type="ECO:0000256" key="10">
    <source>
        <dbReference type="ARBA" id="ARBA00023299"/>
    </source>
</evidence>
<dbReference type="EMBL" id="UOEE01000038">
    <property type="protein sequence ID" value="VAV87456.1"/>
    <property type="molecule type" value="Genomic_DNA"/>
</dbReference>
<evidence type="ECO:0000256" key="3">
    <source>
        <dbReference type="ARBA" id="ARBA00006904"/>
    </source>
</evidence>
<gene>
    <name evidence="11" type="ORF">MNBD_ALPHA06-174</name>
</gene>
<dbReference type="GO" id="GO:0008453">
    <property type="term" value="F:alanine-glyoxylate transaminase activity"/>
    <property type="evidence" value="ECO:0007669"/>
    <property type="project" value="TreeGrafter"/>
</dbReference>
<dbReference type="NCBIfam" id="TIGR01365">
    <property type="entry name" value="serC_2"/>
    <property type="match status" value="1"/>
</dbReference>
<dbReference type="InterPro" id="IPR015424">
    <property type="entry name" value="PyrdxlP-dep_Trfase"/>
</dbReference>
<dbReference type="UniPathway" id="UPA00135">
    <property type="reaction ID" value="UER00197"/>
</dbReference>
<evidence type="ECO:0000256" key="7">
    <source>
        <dbReference type="ARBA" id="ARBA00022605"/>
    </source>
</evidence>
<dbReference type="CDD" id="cd01494">
    <property type="entry name" value="AAT_I"/>
    <property type="match status" value="1"/>
</dbReference>
<dbReference type="InterPro" id="IPR015421">
    <property type="entry name" value="PyrdxlP-dep_Trfase_major"/>
</dbReference>
<keyword evidence="10" id="KW-0718">Serine biosynthesis</keyword>
<dbReference type="GO" id="GO:0005777">
    <property type="term" value="C:peroxisome"/>
    <property type="evidence" value="ECO:0007669"/>
    <property type="project" value="TreeGrafter"/>
</dbReference>
<dbReference type="InterPro" id="IPR015422">
    <property type="entry name" value="PyrdxlP-dep_Trfase_small"/>
</dbReference>
<comment type="similarity">
    <text evidence="3">Belongs to the class-V pyridoxal-phosphate-dependent aminotransferase family. SerC subfamily.</text>
</comment>
<organism evidence="11">
    <name type="scientific">hydrothermal vent metagenome</name>
    <dbReference type="NCBI Taxonomy" id="652676"/>
    <lineage>
        <taxon>unclassified sequences</taxon>
        <taxon>metagenomes</taxon>
        <taxon>ecological metagenomes</taxon>
    </lineage>
</organism>
<accession>A0A3B0RF13</accession>
<keyword evidence="5" id="KW-0963">Cytoplasm</keyword>
<comment type="cofactor">
    <cofactor evidence="1">
        <name>pyridoxal 5'-phosphate</name>
        <dbReference type="ChEBI" id="CHEBI:597326"/>
    </cofactor>
</comment>
<keyword evidence="6 11" id="KW-0032">Aminotransferase</keyword>
<keyword evidence="7" id="KW-0028">Amino-acid biosynthesis</keyword>
<proteinExistence type="inferred from homology"/>
<dbReference type="Gene3D" id="3.40.640.10">
    <property type="entry name" value="Type I PLP-dependent aspartate aminotransferase-like (Major domain)"/>
    <property type="match status" value="1"/>
</dbReference>
<dbReference type="PIRSF" id="PIRSF000525">
    <property type="entry name" value="SerC"/>
    <property type="match status" value="1"/>
</dbReference>
<dbReference type="InterPro" id="IPR022278">
    <property type="entry name" value="Pser_aminoTfrase"/>
</dbReference>
<name>A0A3B0RF13_9ZZZZ</name>
<evidence type="ECO:0000313" key="11">
    <source>
        <dbReference type="EMBL" id="VAV87456.1"/>
    </source>
</evidence>
<evidence type="ECO:0000256" key="8">
    <source>
        <dbReference type="ARBA" id="ARBA00022679"/>
    </source>
</evidence>
<dbReference type="NCBIfam" id="NF002841">
    <property type="entry name" value="PRK03080.1-2"/>
    <property type="match status" value="1"/>
</dbReference>
<dbReference type="GO" id="GO:0004760">
    <property type="term" value="F:L-serine-pyruvate transaminase activity"/>
    <property type="evidence" value="ECO:0007669"/>
    <property type="project" value="TreeGrafter"/>
</dbReference>
<evidence type="ECO:0000256" key="1">
    <source>
        <dbReference type="ARBA" id="ARBA00001933"/>
    </source>
</evidence>
<evidence type="ECO:0000256" key="2">
    <source>
        <dbReference type="ARBA" id="ARBA00005099"/>
    </source>
</evidence>
<dbReference type="PANTHER" id="PTHR21152">
    <property type="entry name" value="AMINOTRANSFERASE CLASS V"/>
    <property type="match status" value="1"/>
</dbReference>
<dbReference type="SUPFAM" id="SSF53383">
    <property type="entry name" value="PLP-dependent transferases"/>
    <property type="match status" value="1"/>
</dbReference>
<comment type="pathway">
    <text evidence="2">Amino-acid biosynthesis; L-serine biosynthesis; L-serine from 3-phospho-D-glycerate: step 2/3.</text>
</comment>
<dbReference type="InterPro" id="IPR006271">
    <property type="entry name" value="Pser_aminoTfrase_methanosarc"/>
</dbReference>
<sequence length="393" mass="43336">MKLYAKPAFAPVDRPDDARFSSGPCKKRPNWSLAQLQQAPLGRSHRHKIGKSRLLAAIERSRELLQIPDNYLIGITPASDTGAMEMALWSLLGPKPVDVLAWESFGKGWAVDIGQQLKLPDVRVLDAPYGELPDLTNVRPDADVVFTWNGTTSGVRVPDGNWISDSRTGLVICDATSAAFAQKLDWPKLDVVTWSWQKVMGGEAAHGMIALSPRAVQRLESHTPTWPVPKIFRLTKNGKLIQGVFTGSTINTPSMLCVEDYLDALNWGKELGGLSALQQRCDDNLAVLSAWEEQTPWVEFLCKNTQNRSNTGVCFAFADPKIKALEPAQQLALVKQITGLLEAEQVAFDIGGYRDAPPGLRIWCGATIEQSDLQKLTPWLNWAYAMAVAELFS</sequence>
<dbReference type="GO" id="GO:0019265">
    <property type="term" value="P:glycine biosynthetic process, by transamination of glyoxylate"/>
    <property type="evidence" value="ECO:0007669"/>
    <property type="project" value="TreeGrafter"/>
</dbReference>
<dbReference type="Gene3D" id="3.90.1150.10">
    <property type="entry name" value="Aspartate Aminotransferase, domain 1"/>
    <property type="match status" value="1"/>
</dbReference>
<reference evidence="11" key="1">
    <citation type="submission" date="2018-06" db="EMBL/GenBank/DDBJ databases">
        <authorList>
            <person name="Zhirakovskaya E."/>
        </authorList>
    </citation>
    <scope>NUCLEOTIDE SEQUENCE</scope>
</reference>
<dbReference type="GO" id="GO:0006564">
    <property type="term" value="P:L-serine biosynthetic process"/>
    <property type="evidence" value="ECO:0007669"/>
    <property type="project" value="UniProtKB-KW"/>
</dbReference>
<dbReference type="GO" id="GO:0004648">
    <property type="term" value="F:O-phospho-L-serine:2-oxoglutarate aminotransferase activity"/>
    <property type="evidence" value="ECO:0007669"/>
    <property type="project" value="UniProtKB-EC"/>
</dbReference>
<keyword evidence="8 11" id="KW-0808">Transferase</keyword>
<evidence type="ECO:0000256" key="5">
    <source>
        <dbReference type="ARBA" id="ARBA00022490"/>
    </source>
</evidence>
<dbReference type="AlphaFoldDB" id="A0A3B0RF13"/>
<dbReference type="EC" id="2.6.1.52" evidence="4"/>
<evidence type="ECO:0000256" key="4">
    <source>
        <dbReference type="ARBA" id="ARBA00013030"/>
    </source>
</evidence>
<evidence type="ECO:0000256" key="9">
    <source>
        <dbReference type="ARBA" id="ARBA00022898"/>
    </source>
</evidence>
<evidence type="ECO:0000256" key="6">
    <source>
        <dbReference type="ARBA" id="ARBA00022576"/>
    </source>
</evidence>
<protein>
    <recommendedName>
        <fullName evidence="4">phosphoserine transaminase</fullName>
        <ecNumber evidence="4">2.6.1.52</ecNumber>
    </recommendedName>
</protein>